<accession>A0A9W7FW81</accession>
<evidence type="ECO:0000313" key="2">
    <source>
        <dbReference type="EMBL" id="GMI23598.1"/>
    </source>
</evidence>
<dbReference type="Proteomes" id="UP001165065">
    <property type="component" value="Unassembled WGS sequence"/>
</dbReference>
<dbReference type="EMBL" id="BRYA01000571">
    <property type="protein sequence ID" value="GMI23598.1"/>
    <property type="molecule type" value="Genomic_DNA"/>
</dbReference>
<sequence length="700" mass="78236">MESFSERLSSCFNKFHDHSASTRESLYREVEEQTSRAIRSMEQEVRDIQKEVEERFRKEEVVTKEDLFERAFASMNHKYPEAEVELIDRLRSQGADVVARQRAHEQMQAELKQRECDLTEEHRSNLEGGAQARLQEREAQLATQRAKIQAEMEELQRNTLAELSEKLSREAKDQIAAYRLELENLRDARVTSAREKEAEKTEKLLQDLKVKFMTQAEKEVRAASMHEEDEERLALTQVQEEISRFQALKATEITTNARAHRAQTLPSMAIELEERAEGIERNFRLGLINEDTKEETDLIDSAALELRGHVNGCREAILSDNEQFVREVSEAFHKVRAGVLKARAQYLKIPLPSGGDVEGSLSRSLDVDDKSGGLTTVSDQPISVKGLTTDFEQLRQKYLTMGSRLVDAAIEKLLLQQEVKAARLRRASGGKNGLTAGGKPKNTGYRTNLLCPTCNPLQEANLELQRVASRLRREKSGRGDSSTRKSSYIGFGSNLDLSNVEGSIALSAPSSAYTPALFKYGRENRRSDQEVDDDASISSTDSTREADFVRRFLDKCQTKSTTLRGTLSKLDPTNQSIKFGPSALLSASASARARATSQQDQPVAPEEETPFDKMIANTFMSSSVNSAKSVREKLASDEHLVKQLLDVTIQGERSLTFGGTAADSFSSVEGRSRNSSFEVSPALIAPALDAENVDEWVRGS</sequence>
<organism evidence="2 3">
    <name type="scientific">Triparma columacea</name>
    <dbReference type="NCBI Taxonomy" id="722753"/>
    <lineage>
        <taxon>Eukaryota</taxon>
        <taxon>Sar</taxon>
        <taxon>Stramenopiles</taxon>
        <taxon>Ochrophyta</taxon>
        <taxon>Bolidophyceae</taxon>
        <taxon>Parmales</taxon>
        <taxon>Triparmaceae</taxon>
        <taxon>Triparma</taxon>
    </lineage>
</organism>
<protein>
    <submittedName>
        <fullName evidence="2">Uncharacterized protein</fullName>
    </submittedName>
</protein>
<proteinExistence type="predicted"/>
<feature type="coiled-coil region" evidence="1">
    <location>
        <begin position="131"/>
        <end position="188"/>
    </location>
</feature>
<reference evidence="3" key="1">
    <citation type="journal article" date="2023" name="Commun. Biol.">
        <title>Genome analysis of Parmales, the sister group of diatoms, reveals the evolutionary specialization of diatoms from phago-mixotrophs to photoautotrophs.</title>
        <authorList>
            <person name="Ban H."/>
            <person name="Sato S."/>
            <person name="Yoshikawa S."/>
            <person name="Yamada K."/>
            <person name="Nakamura Y."/>
            <person name="Ichinomiya M."/>
            <person name="Sato N."/>
            <person name="Blanc-Mathieu R."/>
            <person name="Endo H."/>
            <person name="Kuwata A."/>
            <person name="Ogata H."/>
        </authorList>
    </citation>
    <scope>NUCLEOTIDE SEQUENCE [LARGE SCALE GENOMIC DNA]</scope>
</reference>
<feature type="coiled-coil region" evidence="1">
    <location>
        <begin position="31"/>
        <end position="58"/>
    </location>
</feature>
<comment type="caution">
    <text evidence="2">The sequence shown here is derived from an EMBL/GenBank/DDBJ whole genome shotgun (WGS) entry which is preliminary data.</text>
</comment>
<keyword evidence="1" id="KW-0175">Coiled coil</keyword>
<gene>
    <name evidence="2" type="ORF">TrCOL_g11296</name>
</gene>
<dbReference type="OrthoDB" id="194120at2759"/>
<keyword evidence="3" id="KW-1185">Reference proteome</keyword>
<evidence type="ECO:0000256" key="1">
    <source>
        <dbReference type="SAM" id="Coils"/>
    </source>
</evidence>
<name>A0A9W7FW81_9STRA</name>
<dbReference type="AlphaFoldDB" id="A0A9W7FW81"/>
<evidence type="ECO:0000313" key="3">
    <source>
        <dbReference type="Proteomes" id="UP001165065"/>
    </source>
</evidence>